<dbReference type="InterPro" id="IPR027417">
    <property type="entry name" value="P-loop_NTPase"/>
</dbReference>
<feature type="domain" description="ABC transporter" evidence="8">
    <location>
        <begin position="325"/>
        <end position="529"/>
    </location>
</feature>
<evidence type="ECO:0000256" key="7">
    <source>
        <dbReference type="SAM" id="Phobius"/>
    </source>
</evidence>
<accession>A0AAW5M2W9</accession>
<dbReference type="PROSITE" id="PS50893">
    <property type="entry name" value="ABC_TRANSPORTER_2"/>
    <property type="match status" value="1"/>
</dbReference>
<keyword evidence="6 7" id="KW-0472">Membrane</keyword>
<dbReference type="GO" id="GO:0016887">
    <property type="term" value="F:ATP hydrolysis activity"/>
    <property type="evidence" value="ECO:0007669"/>
    <property type="project" value="InterPro"/>
</dbReference>
<evidence type="ECO:0000313" key="11">
    <source>
        <dbReference type="Proteomes" id="UP001206357"/>
    </source>
</evidence>
<dbReference type="Gene3D" id="1.20.1560.10">
    <property type="entry name" value="ABC transporter type 1, transmembrane domain"/>
    <property type="match status" value="1"/>
</dbReference>
<dbReference type="InterPro" id="IPR036640">
    <property type="entry name" value="ABC1_TM_sf"/>
</dbReference>
<keyword evidence="2 7" id="KW-0812">Transmembrane</keyword>
<dbReference type="Pfam" id="PF00005">
    <property type="entry name" value="ABC_tran"/>
    <property type="match status" value="1"/>
</dbReference>
<proteinExistence type="predicted"/>
<name>A0AAW5M2W9_LACJH</name>
<keyword evidence="4 10" id="KW-0067">ATP-binding</keyword>
<evidence type="ECO:0000256" key="1">
    <source>
        <dbReference type="ARBA" id="ARBA00004651"/>
    </source>
</evidence>
<dbReference type="PROSITE" id="PS00211">
    <property type="entry name" value="ABC_TRANSPORTER_1"/>
    <property type="match status" value="1"/>
</dbReference>
<evidence type="ECO:0000259" key="8">
    <source>
        <dbReference type="PROSITE" id="PS50893"/>
    </source>
</evidence>
<dbReference type="PANTHER" id="PTHR24221">
    <property type="entry name" value="ATP-BINDING CASSETTE SUB-FAMILY B"/>
    <property type="match status" value="1"/>
</dbReference>
<dbReference type="EMBL" id="JANKAU010000003">
    <property type="protein sequence ID" value="MCR1914700.1"/>
    <property type="molecule type" value="Genomic_DNA"/>
</dbReference>
<dbReference type="InterPro" id="IPR039421">
    <property type="entry name" value="Type_1_exporter"/>
</dbReference>
<comment type="subcellular location">
    <subcellularLocation>
        <location evidence="1">Cell membrane</location>
        <topology evidence="1">Multi-pass membrane protein</topology>
    </subcellularLocation>
</comment>
<feature type="transmembrane region" description="Helical" evidence="7">
    <location>
        <begin position="47"/>
        <end position="69"/>
    </location>
</feature>
<dbReference type="GO" id="GO:0005524">
    <property type="term" value="F:ATP binding"/>
    <property type="evidence" value="ECO:0007669"/>
    <property type="project" value="UniProtKB-KW"/>
</dbReference>
<dbReference type="GO" id="GO:0005886">
    <property type="term" value="C:plasma membrane"/>
    <property type="evidence" value="ECO:0007669"/>
    <property type="project" value="UniProtKB-SubCell"/>
</dbReference>
<dbReference type="RefSeq" id="WP_146282765.1">
    <property type="nucleotide sequence ID" value="NZ_JANKAU010000003.1"/>
</dbReference>
<dbReference type="SMART" id="SM00382">
    <property type="entry name" value="AAA"/>
    <property type="match status" value="1"/>
</dbReference>
<dbReference type="AlphaFoldDB" id="A0AAW5M2W9"/>
<dbReference type="InterPro" id="IPR003439">
    <property type="entry name" value="ABC_transporter-like_ATP-bd"/>
</dbReference>
<reference evidence="10" key="1">
    <citation type="submission" date="2022-07" db="EMBL/GenBank/DDBJ databases">
        <title>Enhanced cultured diversity of the mouse gut microbiota enables custom-made synthetic communities.</title>
        <authorList>
            <person name="Afrizal A."/>
        </authorList>
    </citation>
    <scope>NUCLEOTIDE SEQUENCE</scope>
    <source>
        <strain evidence="10">DSM 100219</strain>
    </source>
</reference>
<feature type="transmembrane region" description="Helical" evidence="7">
    <location>
        <begin position="229"/>
        <end position="250"/>
    </location>
</feature>
<organism evidence="10 11">
    <name type="scientific">Lactobacillus johnsonii</name>
    <dbReference type="NCBI Taxonomy" id="33959"/>
    <lineage>
        <taxon>Bacteria</taxon>
        <taxon>Bacillati</taxon>
        <taxon>Bacillota</taxon>
        <taxon>Bacilli</taxon>
        <taxon>Lactobacillales</taxon>
        <taxon>Lactobacillaceae</taxon>
        <taxon>Lactobacillus</taxon>
    </lineage>
</organism>
<feature type="transmembrane region" description="Helical" evidence="7">
    <location>
        <begin position="256"/>
        <end position="275"/>
    </location>
</feature>
<evidence type="ECO:0000256" key="4">
    <source>
        <dbReference type="ARBA" id="ARBA00022840"/>
    </source>
</evidence>
<comment type="caution">
    <text evidence="10">The sequence shown here is derived from an EMBL/GenBank/DDBJ whole genome shotgun (WGS) entry which is preliminary data.</text>
</comment>
<protein>
    <submittedName>
        <fullName evidence="10">ABC transporter ATP-binding protein/permease</fullName>
    </submittedName>
</protein>
<feature type="transmembrane region" description="Helical" evidence="7">
    <location>
        <begin position="12"/>
        <end position="41"/>
    </location>
</feature>
<dbReference type="PANTHER" id="PTHR24221:SF654">
    <property type="entry name" value="ATP-BINDING CASSETTE SUB-FAMILY B MEMBER 6"/>
    <property type="match status" value="1"/>
</dbReference>
<dbReference type="GO" id="GO:0034040">
    <property type="term" value="F:ATPase-coupled lipid transmembrane transporter activity"/>
    <property type="evidence" value="ECO:0007669"/>
    <property type="project" value="TreeGrafter"/>
</dbReference>
<evidence type="ECO:0000313" key="10">
    <source>
        <dbReference type="EMBL" id="MCR1914700.1"/>
    </source>
</evidence>
<dbReference type="Proteomes" id="UP001206357">
    <property type="component" value="Unassembled WGS sequence"/>
</dbReference>
<feature type="transmembrane region" description="Helical" evidence="7">
    <location>
        <begin position="147"/>
        <end position="165"/>
    </location>
</feature>
<dbReference type="InterPro" id="IPR003593">
    <property type="entry name" value="AAA+_ATPase"/>
</dbReference>
<dbReference type="SUPFAM" id="SSF90123">
    <property type="entry name" value="ABC transporter transmembrane region"/>
    <property type="match status" value="1"/>
</dbReference>
<feature type="transmembrane region" description="Helical" evidence="7">
    <location>
        <begin position="123"/>
        <end position="141"/>
    </location>
</feature>
<dbReference type="CDD" id="cd03228">
    <property type="entry name" value="ABCC_MRP_Like"/>
    <property type="match status" value="1"/>
</dbReference>
<dbReference type="InterPro" id="IPR011527">
    <property type="entry name" value="ABC1_TM_dom"/>
</dbReference>
<evidence type="ECO:0000256" key="5">
    <source>
        <dbReference type="ARBA" id="ARBA00022989"/>
    </source>
</evidence>
<dbReference type="GO" id="GO:0140359">
    <property type="term" value="F:ABC-type transporter activity"/>
    <property type="evidence" value="ECO:0007669"/>
    <property type="project" value="InterPro"/>
</dbReference>
<gene>
    <name evidence="10" type="ORF">NSA17_04575</name>
</gene>
<dbReference type="InterPro" id="IPR017871">
    <property type="entry name" value="ABC_transporter-like_CS"/>
</dbReference>
<evidence type="ECO:0000259" key="9">
    <source>
        <dbReference type="PROSITE" id="PS50929"/>
    </source>
</evidence>
<sequence length="532" mass="60641">MKKYILEFKSQFIFLTLLLTLVAGLDVYGAVIISNVINAIIKHQLTIFYQQIVVWILVWGLIIIIRYTLSISETKFEQGIANKIRANILEAISNESYEKYNNSDNSRFVSWMNNDTQQIVDKGLTYLYTIIEAIALIGLSLITLWTYSVWIVFVALILAMVTLYLPRLLNNRLTQTSQALTKENENFVQVASDLLGNFNMLFSFNSLSLMRHDINNESKKLKNAYVAQAKVYGGIAALGFISNVISQISLTGLAGILAYRGIITIGAIFSISNLTSNIFNSVGNMPNYLSYIKSTEPIFDKFEKFIDDNPKDEKKNKLIPQTPFLEIKNVTFHYPRTKNDILCNFSYKFEKNRNYLLDGDSGCGKSTILKLLAGFYPSYKGKILLKGHNLNEYSQEQLHKDIFYLDQHPQVMKGTVRTNLNLTDHYCDRDLQRALDQVHLESSSEFLDTYIEKGGSSLSGGQLQRLALARAVLRNFEIFLMDEGTTGVEKKISIELEQMLLKDPNKTVIVVNHSESKENLKMFDEIIEVKKF</sequence>
<dbReference type="SUPFAM" id="SSF52540">
    <property type="entry name" value="P-loop containing nucleoside triphosphate hydrolases"/>
    <property type="match status" value="1"/>
</dbReference>
<keyword evidence="3" id="KW-0547">Nucleotide-binding</keyword>
<evidence type="ECO:0000256" key="6">
    <source>
        <dbReference type="ARBA" id="ARBA00023136"/>
    </source>
</evidence>
<evidence type="ECO:0000256" key="2">
    <source>
        <dbReference type="ARBA" id="ARBA00022692"/>
    </source>
</evidence>
<keyword evidence="5 7" id="KW-1133">Transmembrane helix</keyword>
<dbReference type="Pfam" id="PF00664">
    <property type="entry name" value="ABC_membrane"/>
    <property type="match status" value="1"/>
</dbReference>
<dbReference type="Gene3D" id="3.40.50.300">
    <property type="entry name" value="P-loop containing nucleotide triphosphate hydrolases"/>
    <property type="match status" value="1"/>
</dbReference>
<evidence type="ECO:0000256" key="3">
    <source>
        <dbReference type="ARBA" id="ARBA00022741"/>
    </source>
</evidence>
<feature type="domain" description="ABC transmembrane type-1" evidence="9">
    <location>
        <begin position="13"/>
        <end position="294"/>
    </location>
</feature>
<dbReference type="PROSITE" id="PS50929">
    <property type="entry name" value="ABC_TM1F"/>
    <property type="match status" value="1"/>
</dbReference>